<organism evidence="2 3">
    <name type="scientific">Loktanella fryxellensis</name>
    <dbReference type="NCBI Taxonomy" id="245187"/>
    <lineage>
        <taxon>Bacteria</taxon>
        <taxon>Pseudomonadati</taxon>
        <taxon>Pseudomonadota</taxon>
        <taxon>Alphaproteobacteria</taxon>
        <taxon>Rhodobacterales</taxon>
        <taxon>Roseobacteraceae</taxon>
        <taxon>Loktanella</taxon>
    </lineage>
</organism>
<dbReference type="RefSeq" id="WP_089901639.1">
    <property type="nucleotide sequence ID" value="NZ_FOCI01000008.1"/>
</dbReference>
<dbReference type="GO" id="GO:0003677">
    <property type="term" value="F:DNA binding"/>
    <property type="evidence" value="ECO:0007669"/>
    <property type="project" value="UniProtKB-KW"/>
</dbReference>
<dbReference type="Proteomes" id="UP000199585">
    <property type="component" value="Unassembled WGS sequence"/>
</dbReference>
<dbReference type="STRING" id="245187.SAMN04488003_108154"/>
<keyword evidence="3" id="KW-1185">Reference proteome</keyword>
<evidence type="ECO:0000259" key="1">
    <source>
        <dbReference type="SMART" id="SM00421"/>
    </source>
</evidence>
<dbReference type="EMBL" id="FOCI01000008">
    <property type="protein sequence ID" value="SEN06829.1"/>
    <property type="molecule type" value="Genomic_DNA"/>
</dbReference>
<dbReference type="Gene3D" id="1.10.10.10">
    <property type="entry name" value="Winged helix-like DNA-binding domain superfamily/Winged helix DNA-binding domain"/>
    <property type="match status" value="1"/>
</dbReference>
<dbReference type="GO" id="GO:0006355">
    <property type="term" value="P:regulation of DNA-templated transcription"/>
    <property type="evidence" value="ECO:0007669"/>
    <property type="project" value="InterPro"/>
</dbReference>
<evidence type="ECO:0000313" key="2">
    <source>
        <dbReference type="EMBL" id="SEN06829.1"/>
    </source>
</evidence>
<dbReference type="OrthoDB" id="5497412at2"/>
<sequence>MIIGNGPIHKPGFTSNALLEQVAAALGVPYVATVLFDPVTGDFQQLRIVSASNDMTAPCPDVLPPLRESLDLHFSVHHRTCDDDRQTTLWLRSDTLCIGIGTGVGGVLPVLALPGHAWSDDPAHQAMLSIAASYQQQRLIEFTYMRPSWPEGLVEATLQTLSLRFVLVDATAQVFRDGRLEDVPAADDPAWIIRNNRLTLACARERFSLREAIKLATAPEPATSIITVSTVAGAMRLAAVAPLSRTSPPLAMVLFERSGTDHAALREHFFDAYRLTASERRVGHLVLDGITLDQVAVATSLSLATVRSYVKRLLAKTDTHRQGELIALYYRSILPVGASLAKSRQQSGTPPSPGMASVLF</sequence>
<dbReference type="InterPro" id="IPR000792">
    <property type="entry name" value="Tscrpt_reg_LuxR_C"/>
</dbReference>
<protein>
    <submittedName>
        <fullName evidence="2">DNA-binding transcriptional regulator, CsgD family</fullName>
    </submittedName>
</protein>
<accession>A0A1H8DHR1</accession>
<dbReference type="SUPFAM" id="SSF46894">
    <property type="entry name" value="C-terminal effector domain of the bipartite response regulators"/>
    <property type="match status" value="1"/>
</dbReference>
<dbReference type="InterPro" id="IPR016032">
    <property type="entry name" value="Sig_transdc_resp-reg_C-effctor"/>
</dbReference>
<dbReference type="AlphaFoldDB" id="A0A1H8DHR1"/>
<keyword evidence="2" id="KW-0238">DNA-binding</keyword>
<gene>
    <name evidence="2" type="ORF">SAMN04488003_108154</name>
</gene>
<feature type="domain" description="HTH luxR-type" evidence="1">
    <location>
        <begin position="272"/>
        <end position="329"/>
    </location>
</feature>
<dbReference type="InterPro" id="IPR036388">
    <property type="entry name" value="WH-like_DNA-bd_sf"/>
</dbReference>
<dbReference type="SMART" id="SM00421">
    <property type="entry name" value="HTH_LUXR"/>
    <property type="match status" value="1"/>
</dbReference>
<name>A0A1H8DHR1_9RHOB</name>
<proteinExistence type="predicted"/>
<evidence type="ECO:0000313" key="3">
    <source>
        <dbReference type="Proteomes" id="UP000199585"/>
    </source>
</evidence>
<reference evidence="2 3" key="1">
    <citation type="submission" date="2016-10" db="EMBL/GenBank/DDBJ databases">
        <authorList>
            <person name="de Groot N.N."/>
        </authorList>
    </citation>
    <scope>NUCLEOTIDE SEQUENCE [LARGE SCALE GENOMIC DNA]</scope>
    <source>
        <strain evidence="2 3">DSM 16213</strain>
    </source>
</reference>